<reference evidence="2 3" key="1">
    <citation type="submission" date="2015-06" db="EMBL/GenBank/DDBJ databases">
        <title>Draft genome of the moderately acidophilic sulfate reducer Candidatus Desulfosporosinus acididurans strain M1.</title>
        <authorList>
            <person name="Poehlein A."/>
            <person name="Petzsch P."/>
            <person name="Johnson B.D."/>
            <person name="Schloemann M."/>
            <person name="Daniel R."/>
            <person name="Muehling M."/>
        </authorList>
    </citation>
    <scope>NUCLEOTIDE SEQUENCE [LARGE SCALE GENOMIC DNA]</scope>
    <source>
        <strain evidence="2 3">M1</strain>
    </source>
</reference>
<name>A0A0J1FW30_9FIRM</name>
<evidence type="ECO:0000313" key="2">
    <source>
        <dbReference type="EMBL" id="KLU67635.1"/>
    </source>
</evidence>
<comment type="caution">
    <text evidence="2">The sequence shown here is derived from an EMBL/GenBank/DDBJ whole genome shotgun (WGS) entry which is preliminary data.</text>
</comment>
<evidence type="ECO:0000256" key="1">
    <source>
        <dbReference type="SAM" id="SignalP"/>
    </source>
</evidence>
<proteinExistence type="predicted"/>
<organism evidence="2 3">
    <name type="scientific">Desulfosporosinus acididurans</name>
    <dbReference type="NCBI Taxonomy" id="476652"/>
    <lineage>
        <taxon>Bacteria</taxon>
        <taxon>Bacillati</taxon>
        <taxon>Bacillota</taxon>
        <taxon>Clostridia</taxon>
        <taxon>Eubacteriales</taxon>
        <taxon>Desulfitobacteriaceae</taxon>
        <taxon>Desulfosporosinus</taxon>
    </lineage>
</organism>
<keyword evidence="1" id="KW-0732">Signal</keyword>
<dbReference type="EMBL" id="LDZY01000001">
    <property type="protein sequence ID" value="KLU67635.1"/>
    <property type="molecule type" value="Genomic_DNA"/>
</dbReference>
<accession>A0A0J1FW30</accession>
<evidence type="ECO:0000313" key="3">
    <source>
        <dbReference type="Proteomes" id="UP000036356"/>
    </source>
</evidence>
<dbReference type="RefSeq" id="WP_053006226.1">
    <property type="nucleotide sequence ID" value="NZ_LDZY01000001.1"/>
</dbReference>
<protein>
    <submittedName>
        <fullName evidence="2">Uncharacterized protein</fullName>
    </submittedName>
</protein>
<dbReference type="Proteomes" id="UP000036356">
    <property type="component" value="Unassembled WGS sequence"/>
</dbReference>
<dbReference type="STRING" id="476652.DEAC_c00290"/>
<dbReference type="PATRIC" id="fig|476652.3.peg.30"/>
<gene>
    <name evidence="2" type="ORF">DEAC_c00290</name>
</gene>
<keyword evidence="3" id="KW-1185">Reference proteome</keyword>
<sequence>MQKLNKKISMLFGTTVLAIGLFAIPALAGTMTQRVVNQVSNNQTPAWSMPYGYGMNGYGGYGSNDSNNGNGYGYGYGMMSGYSGNGRTGSYGMMGGYGENGGTGSYGMMGGY</sequence>
<feature type="signal peptide" evidence="1">
    <location>
        <begin position="1"/>
        <end position="28"/>
    </location>
</feature>
<dbReference type="AlphaFoldDB" id="A0A0J1FW30"/>
<feature type="chain" id="PRO_5005251096" evidence="1">
    <location>
        <begin position="29"/>
        <end position="112"/>
    </location>
</feature>